<comment type="caution">
    <text evidence="2">The sequence shown here is derived from an EMBL/GenBank/DDBJ whole genome shotgun (WGS) entry which is preliminary data.</text>
</comment>
<dbReference type="InterPro" id="IPR010982">
    <property type="entry name" value="Lambda_DNA-bd_dom_sf"/>
</dbReference>
<dbReference type="CDD" id="cd00093">
    <property type="entry name" value="HTH_XRE"/>
    <property type="match status" value="1"/>
</dbReference>
<evidence type="ECO:0000313" key="2">
    <source>
        <dbReference type="EMBL" id="GAO30662.1"/>
    </source>
</evidence>
<reference evidence="2 3" key="1">
    <citation type="journal article" date="2015" name="Microbes Environ.">
        <title>Distribution and evolution of nitrogen fixation genes in the phylum bacteroidetes.</title>
        <authorList>
            <person name="Inoue J."/>
            <person name="Oshima K."/>
            <person name="Suda W."/>
            <person name="Sakamoto M."/>
            <person name="Iino T."/>
            <person name="Noda S."/>
            <person name="Hongoh Y."/>
            <person name="Hattori M."/>
            <person name="Ohkuma M."/>
        </authorList>
    </citation>
    <scope>NUCLEOTIDE SEQUENCE [LARGE SCALE GENOMIC DNA]</scope>
    <source>
        <strain evidence="2">JCM 15548</strain>
    </source>
</reference>
<dbReference type="Proteomes" id="UP000032900">
    <property type="component" value="Unassembled WGS sequence"/>
</dbReference>
<dbReference type="PANTHER" id="PTHR40455">
    <property type="entry name" value="ANTITOXIN HIGA"/>
    <property type="match status" value="1"/>
</dbReference>
<dbReference type="SUPFAM" id="SSF47413">
    <property type="entry name" value="lambda repressor-like DNA-binding domains"/>
    <property type="match status" value="1"/>
</dbReference>
<dbReference type="PROSITE" id="PS50943">
    <property type="entry name" value="HTH_CROC1"/>
    <property type="match status" value="1"/>
</dbReference>
<protein>
    <submittedName>
        <fullName evidence="2">Helix-turn-helix motif</fullName>
    </submittedName>
</protein>
<dbReference type="RefSeq" id="WP_227625770.1">
    <property type="nucleotide sequence ID" value="NZ_BAZW01000027.1"/>
</dbReference>
<dbReference type="AlphaFoldDB" id="A0A0E9LYK5"/>
<feature type="domain" description="HTH cro/C1-type" evidence="1">
    <location>
        <begin position="66"/>
        <end position="119"/>
    </location>
</feature>
<evidence type="ECO:0000313" key="3">
    <source>
        <dbReference type="Proteomes" id="UP000032900"/>
    </source>
</evidence>
<name>A0A0E9LYK5_9BACT</name>
<keyword evidence="3" id="KW-1185">Reference proteome</keyword>
<evidence type="ECO:0000259" key="1">
    <source>
        <dbReference type="PROSITE" id="PS50943"/>
    </source>
</evidence>
<gene>
    <name evidence="2" type="ORF">JCM15548_12958</name>
</gene>
<dbReference type="Pfam" id="PF01381">
    <property type="entry name" value="HTH_3"/>
    <property type="match status" value="1"/>
</dbReference>
<dbReference type="InterPro" id="IPR001387">
    <property type="entry name" value="Cro/C1-type_HTH"/>
</dbReference>
<accession>A0A0E9LYK5</accession>
<dbReference type="PANTHER" id="PTHR40455:SF1">
    <property type="entry name" value="ANTITOXIN HIGA"/>
    <property type="match status" value="1"/>
</dbReference>
<dbReference type="EMBL" id="BAZW01000027">
    <property type="protein sequence ID" value="GAO30662.1"/>
    <property type="molecule type" value="Genomic_DNA"/>
</dbReference>
<dbReference type="GO" id="GO:0006355">
    <property type="term" value="P:regulation of DNA-templated transcription"/>
    <property type="evidence" value="ECO:0007669"/>
    <property type="project" value="InterPro"/>
</dbReference>
<dbReference type="STRING" id="1236989.JCM15548_12958"/>
<organism evidence="2 3">
    <name type="scientific">Geofilum rubicundum JCM 15548</name>
    <dbReference type="NCBI Taxonomy" id="1236989"/>
    <lineage>
        <taxon>Bacteria</taxon>
        <taxon>Pseudomonadati</taxon>
        <taxon>Bacteroidota</taxon>
        <taxon>Bacteroidia</taxon>
        <taxon>Marinilabiliales</taxon>
        <taxon>Marinilabiliaceae</taxon>
        <taxon>Geofilum</taxon>
    </lineage>
</organism>
<sequence length="154" mass="17601">MQIKILKTEQEYNEACERIYTLINSKENAIEPESPEGEEMELLSLLVEKYEQEHYPVEAPNPIEAIKFRMEQMNLKQADIAPLFGGKTRVSEVLHGKRPLTLKMITLLNRYLGVPLESLVAGNKEVKLEPEKRDKLLSIESVKEYVSGSRAAMI</sequence>
<dbReference type="InterPro" id="IPR039060">
    <property type="entry name" value="Antitox_HigA"/>
</dbReference>
<proteinExistence type="predicted"/>
<dbReference type="GO" id="GO:0001046">
    <property type="term" value="F:core promoter sequence-specific DNA binding"/>
    <property type="evidence" value="ECO:0007669"/>
    <property type="project" value="TreeGrafter"/>
</dbReference>
<dbReference type="Gene3D" id="1.10.260.40">
    <property type="entry name" value="lambda repressor-like DNA-binding domains"/>
    <property type="match status" value="1"/>
</dbReference>